<dbReference type="AlphaFoldDB" id="A0A378XC93"/>
<evidence type="ECO:0000313" key="11">
    <source>
        <dbReference type="Proteomes" id="UP000254603"/>
    </source>
</evidence>
<dbReference type="InterPro" id="IPR017861">
    <property type="entry name" value="KAE1/TsaD"/>
</dbReference>
<dbReference type="NCBIfam" id="TIGR03725">
    <property type="entry name" value="T6A_YeaZ"/>
    <property type="match status" value="1"/>
</dbReference>
<keyword evidence="6" id="KW-0012">Acyltransferase</keyword>
<reference evidence="10 11" key="1">
    <citation type="submission" date="2018-06" db="EMBL/GenBank/DDBJ databases">
        <authorList>
            <consortium name="Pathogen Informatics"/>
            <person name="Doyle S."/>
        </authorList>
    </citation>
    <scope>NUCLEOTIDE SEQUENCE [LARGE SCALE GENOMIC DNA]</scope>
    <source>
        <strain evidence="10 11">NCTC11997</strain>
    </source>
</reference>
<dbReference type="PROSITE" id="PS51186">
    <property type="entry name" value="GNAT"/>
    <property type="match status" value="1"/>
</dbReference>
<dbReference type="EMBL" id="CP065725">
    <property type="protein sequence ID" value="QPT40481.1"/>
    <property type="molecule type" value="Genomic_DNA"/>
</dbReference>
<keyword evidence="5" id="KW-0408">Iron</keyword>
<proteinExistence type="predicted"/>
<evidence type="ECO:0000256" key="3">
    <source>
        <dbReference type="ARBA" id="ARBA00022694"/>
    </source>
</evidence>
<accession>A0A378XC93</accession>
<keyword evidence="2 10" id="KW-0808">Transferase</keyword>
<dbReference type="EMBL" id="UGSB01000001">
    <property type="protein sequence ID" value="SUA51266.1"/>
    <property type="molecule type" value="Genomic_DNA"/>
</dbReference>
<evidence type="ECO:0000259" key="8">
    <source>
        <dbReference type="PROSITE" id="PS51186"/>
    </source>
</evidence>
<dbReference type="GO" id="GO:0046872">
    <property type="term" value="F:metal ion binding"/>
    <property type="evidence" value="ECO:0007669"/>
    <property type="project" value="UniProtKB-KW"/>
</dbReference>
<dbReference type="SUPFAM" id="SSF53067">
    <property type="entry name" value="Actin-like ATPase domain"/>
    <property type="match status" value="2"/>
</dbReference>
<dbReference type="InterPro" id="IPR000905">
    <property type="entry name" value="Gcp-like_dom"/>
</dbReference>
<dbReference type="GO" id="GO:0005829">
    <property type="term" value="C:cytosol"/>
    <property type="evidence" value="ECO:0007669"/>
    <property type="project" value="TreeGrafter"/>
</dbReference>
<protein>
    <recommendedName>
        <fullName evidence="1">N(6)-L-threonylcarbamoyladenine synthase</fullName>
        <ecNumber evidence="1">2.3.1.234</ecNumber>
    </recommendedName>
</protein>
<evidence type="ECO:0000256" key="4">
    <source>
        <dbReference type="ARBA" id="ARBA00022723"/>
    </source>
</evidence>
<evidence type="ECO:0000256" key="6">
    <source>
        <dbReference type="ARBA" id="ARBA00023315"/>
    </source>
</evidence>
<reference evidence="9 12" key="2">
    <citation type="submission" date="2020-12" db="EMBL/GenBank/DDBJ databases">
        <title>FDA dAtabase for Regulatory Grade micrObial Sequences (FDA-ARGOS): Supporting development and validation of Infectious Disease Dx tests.</title>
        <authorList>
            <person name="Sproer C."/>
            <person name="Gronow S."/>
            <person name="Severitt S."/>
            <person name="Schroder I."/>
            <person name="Tallon L."/>
            <person name="Sadzewicz L."/>
            <person name="Zhao X."/>
            <person name="Boylan J."/>
            <person name="Ott S."/>
            <person name="Bowen H."/>
            <person name="Vavikolanu K."/>
            <person name="Mehta A."/>
            <person name="Aluvathingal J."/>
            <person name="Nadendla S."/>
            <person name="Lowell S."/>
            <person name="Myers T."/>
            <person name="Yan Y."/>
            <person name="Sichtig H."/>
        </authorList>
    </citation>
    <scope>NUCLEOTIDE SEQUENCE [LARGE SCALE GENOMIC DNA]</scope>
    <source>
        <strain evidence="9 12">FDAARGOS_872</strain>
    </source>
</reference>
<organism evidence="10 11">
    <name type="scientific">Oligella ureolytica</name>
    <dbReference type="NCBI Taxonomy" id="90244"/>
    <lineage>
        <taxon>Bacteria</taxon>
        <taxon>Pseudomonadati</taxon>
        <taxon>Pseudomonadota</taxon>
        <taxon>Betaproteobacteria</taxon>
        <taxon>Burkholderiales</taxon>
        <taxon>Alcaligenaceae</taxon>
        <taxon>Oligella</taxon>
    </lineage>
</organism>
<gene>
    <name evidence="10" type="primary">yeaZ</name>
    <name evidence="9" type="ORF">I6G29_02415</name>
    <name evidence="10" type="ORF">NCTC11997_00532</name>
</gene>
<dbReference type="PANTHER" id="PTHR11735:SF11">
    <property type="entry name" value="TRNA THREONYLCARBAMOYLADENOSINE BIOSYNTHESIS PROTEIN TSAB"/>
    <property type="match status" value="1"/>
</dbReference>
<dbReference type="Pfam" id="PF00583">
    <property type="entry name" value="Acetyltransf_1"/>
    <property type="match status" value="1"/>
</dbReference>
<dbReference type="Proteomes" id="UP000594903">
    <property type="component" value="Chromosome"/>
</dbReference>
<evidence type="ECO:0000313" key="10">
    <source>
        <dbReference type="EMBL" id="SUA51266.1"/>
    </source>
</evidence>
<dbReference type="InterPro" id="IPR022496">
    <property type="entry name" value="T6A_TsaB"/>
</dbReference>
<keyword evidence="12" id="KW-1185">Reference proteome</keyword>
<dbReference type="GO" id="GO:0002949">
    <property type="term" value="P:tRNA threonylcarbamoyladenosine modification"/>
    <property type="evidence" value="ECO:0007669"/>
    <property type="project" value="InterPro"/>
</dbReference>
<dbReference type="Proteomes" id="UP000254603">
    <property type="component" value="Unassembled WGS sequence"/>
</dbReference>
<dbReference type="InterPro" id="IPR016181">
    <property type="entry name" value="Acyl_CoA_acyltransferase"/>
</dbReference>
<keyword evidence="4" id="KW-0479">Metal-binding</keyword>
<evidence type="ECO:0000256" key="1">
    <source>
        <dbReference type="ARBA" id="ARBA00012156"/>
    </source>
</evidence>
<evidence type="ECO:0000313" key="12">
    <source>
        <dbReference type="Proteomes" id="UP000594903"/>
    </source>
</evidence>
<sequence length="501" mass="54651">MKKYLLAIESAASESSVAILELTSPSAAEEGGSFVVGRHWSAFNRSGSLDHAEQLLPMIDSLLAEAEIAKTDLVAVAFSQGPGAFTGLRIACGLAQGMALGLGLPLIPIDSLRTTAQSGVDFLVDNKQLKCISKAEGDSPILVGVDYIVTLLDARMGEAYMAIYQPRLNQAELEREAVDLKVIQKPSLISIKDVLPWLDEQRFYDNKQLFFAGNALAVYAEELAASFEAKEFDFTVLPKQVTEWADATVLGRLAVKKLQGGETVEAHLAAPIYLREKVAFTEKERAEGFTGNPSATKPLVSDAASADQGDADTMSFNRSFQVGAEHYLLRPMEQRDIAGALLIEQTVQDYPWTRGNFKDSLRAGYPAWVIEHKLSSTPVDDAGDDSRIVSFAVQMLAPDVAHVLLIAVEPSLQGKGLGTLLLKTLEKNALSAGLDKQLLEVRRSNDQAQRFYLRHRYAVIGTRKGYYREVGGASEDAIVLEKTLESDDVEFTFNSDSEIQA</sequence>
<dbReference type="InterPro" id="IPR000182">
    <property type="entry name" value="GNAT_dom"/>
</dbReference>
<evidence type="ECO:0000256" key="2">
    <source>
        <dbReference type="ARBA" id="ARBA00022679"/>
    </source>
</evidence>
<dbReference type="Gene3D" id="3.40.630.30">
    <property type="match status" value="1"/>
</dbReference>
<dbReference type="InterPro" id="IPR043129">
    <property type="entry name" value="ATPase_NBD"/>
</dbReference>
<keyword evidence="3" id="KW-0819">tRNA processing</keyword>
<dbReference type="SUPFAM" id="SSF55729">
    <property type="entry name" value="Acyl-CoA N-acyltransferases (Nat)"/>
    <property type="match status" value="1"/>
</dbReference>
<dbReference type="GO" id="GO:0061711">
    <property type="term" value="F:tRNA N(6)-L-threonylcarbamoyladenine synthase activity"/>
    <property type="evidence" value="ECO:0007669"/>
    <property type="project" value="UniProtKB-EC"/>
</dbReference>
<dbReference type="PANTHER" id="PTHR11735">
    <property type="entry name" value="TRNA N6-ADENOSINE THREONYLCARBAMOYLTRANSFERASE"/>
    <property type="match status" value="1"/>
</dbReference>
<dbReference type="PRINTS" id="PR00789">
    <property type="entry name" value="OSIALOPTASE"/>
</dbReference>
<dbReference type="Gene3D" id="3.30.420.40">
    <property type="match status" value="2"/>
</dbReference>
<evidence type="ECO:0000256" key="7">
    <source>
        <dbReference type="ARBA" id="ARBA00048117"/>
    </source>
</evidence>
<evidence type="ECO:0000313" key="9">
    <source>
        <dbReference type="EMBL" id="QPT40481.1"/>
    </source>
</evidence>
<dbReference type="EC" id="2.3.1.234" evidence="1"/>
<evidence type="ECO:0000256" key="5">
    <source>
        <dbReference type="ARBA" id="ARBA00023004"/>
    </source>
</evidence>
<dbReference type="OrthoDB" id="9796919at2"/>
<dbReference type="Pfam" id="PF00814">
    <property type="entry name" value="TsaD"/>
    <property type="match status" value="1"/>
</dbReference>
<dbReference type="RefSeq" id="WP_018573832.1">
    <property type="nucleotide sequence ID" value="NZ_CP065725.1"/>
</dbReference>
<name>A0A378XC93_9BURK</name>
<comment type="catalytic activity">
    <reaction evidence="7">
        <text>L-threonylcarbamoyladenylate + adenosine(37) in tRNA = N(6)-L-threonylcarbamoyladenosine(37) in tRNA + AMP + H(+)</text>
        <dbReference type="Rhea" id="RHEA:37059"/>
        <dbReference type="Rhea" id="RHEA-COMP:10162"/>
        <dbReference type="Rhea" id="RHEA-COMP:10163"/>
        <dbReference type="ChEBI" id="CHEBI:15378"/>
        <dbReference type="ChEBI" id="CHEBI:73682"/>
        <dbReference type="ChEBI" id="CHEBI:74411"/>
        <dbReference type="ChEBI" id="CHEBI:74418"/>
        <dbReference type="ChEBI" id="CHEBI:456215"/>
        <dbReference type="EC" id="2.3.1.234"/>
    </reaction>
</comment>
<dbReference type="STRING" id="1122619.GCA_000373745_00654"/>
<feature type="domain" description="N-acetyltransferase" evidence="8">
    <location>
        <begin position="327"/>
        <end position="485"/>
    </location>
</feature>